<keyword evidence="1" id="KW-0812">Transmembrane</keyword>
<sequence>MQAFLHFNCLNQKEFLKQNQLILIICNLEKKKCAHKLLNTIKCDIPINFKDWNCNKQLSYNYIEYSLYIYNNYIKILLIYVSFLFALYSYLSNQLLSYFMFFIKLIVQFRNQFTTKFYYFYNISKYIYTLAQQNSKKL</sequence>
<dbReference type="KEGG" id="ptm:GSPATT00038780001"/>
<evidence type="ECO:0000313" key="3">
    <source>
        <dbReference type="EMBL" id="CAK91113.1"/>
    </source>
</evidence>
<dbReference type="HOGENOM" id="CLU_1859141_0_0_1"/>
<dbReference type="KEGG" id="ptm:GSPATT00023841001"/>
<evidence type="ECO:0000313" key="2">
    <source>
        <dbReference type="EMBL" id="CAK72511.1"/>
    </source>
</evidence>
<dbReference type="EMBL" id="CT868661">
    <property type="protein sequence ID" value="CAK91113.1"/>
    <property type="molecule type" value="Genomic_DNA"/>
</dbReference>
<dbReference type="GeneID" id="5044295"/>
<dbReference type="EMBL" id="CT868126">
    <property type="protein sequence ID" value="CAK72511.1"/>
    <property type="molecule type" value="Genomic_DNA"/>
</dbReference>
<organism evidence="2 4">
    <name type="scientific">Paramecium tetraurelia</name>
    <dbReference type="NCBI Taxonomy" id="5888"/>
    <lineage>
        <taxon>Eukaryota</taxon>
        <taxon>Sar</taxon>
        <taxon>Alveolata</taxon>
        <taxon>Ciliophora</taxon>
        <taxon>Intramacronucleata</taxon>
        <taxon>Oligohymenophorea</taxon>
        <taxon>Peniculida</taxon>
        <taxon>Parameciidae</taxon>
        <taxon>Paramecium</taxon>
    </lineage>
</organism>
<dbReference type="RefSeq" id="XP_001439908.1">
    <property type="nucleotide sequence ID" value="XM_001439871.1"/>
</dbReference>
<dbReference type="GeneID" id="5025692"/>
<feature type="transmembrane region" description="Helical" evidence="1">
    <location>
        <begin position="73"/>
        <end position="91"/>
    </location>
</feature>
<reference evidence="2" key="2">
    <citation type="submission" date="2006-03" db="EMBL/GenBank/DDBJ databases">
        <authorList>
            <consortium name="Genoscope"/>
        </authorList>
    </citation>
    <scope>NUCLEOTIDE SEQUENCE</scope>
    <source>
        <strain evidence="2">Stock d4-2</strain>
    </source>
</reference>
<reference evidence="2 4" key="1">
    <citation type="journal article" date="2006" name="Nature">
        <title>Global trends of whole-genome duplications revealed by the ciliate Paramecium tetraurelia.</title>
        <authorList>
            <consortium name="Genoscope"/>
            <person name="Aury J.-M."/>
            <person name="Jaillon O."/>
            <person name="Duret L."/>
            <person name="Noel B."/>
            <person name="Jubin C."/>
            <person name="Porcel B.M."/>
            <person name="Segurens B."/>
            <person name="Daubin V."/>
            <person name="Anthouard V."/>
            <person name="Aiach N."/>
            <person name="Arnaiz O."/>
            <person name="Billaut A."/>
            <person name="Beisson J."/>
            <person name="Blanc I."/>
            <person name="Bouhouche K."/>
            <person name="Camara F."/>
            <person name="Duharcourt S."/>
            <person name="Guigo R."/>
            <person name="Gogendeau D."/>
            <person name="Katinka M."/>
            <person name="Keller A.-M."/>
            <person name="Kissmehl R."/>
            <person name="Klotz C."/>
            <person name="Koll F."/>
            <person name="Le Moue A."/>
            <person name="Lepere C."/>
            <person name="Malinsky S."/>
            <person name="Nowacki M."/>
            <person name="Nowak J.K."/>
            <person name="Plattner H."/>
            <person name="Poulain J."/>
            <person name="Ruiz F."/>
            <person name="Serrano V."/>
            <person name="Zagulski M."/>
            <person name="Dessen P."/>
            <person name="Betermier M."/>
            <person name="Weissenbach J."/>
            <person name="Scarpelli C."/>
            <person name="Schachter V."/>
            <person name="Sperling L."/>
            <person name="Meyer E."/>
            <person name="Cohen J."/>
            <person name="Wincker P."/>
        </authorList>
    </citation>
    <scope>NUCLEOTIDE SEQUENCE [LARGE SCALE GENOMIC DNA]</scope>
    <source>
        <strain evidence="2 4">Stock d4-2</strain>
    </source>
</reference>
<keyword evidence="1" id="KW-1133">Transmembrane helix</keyword>
<evidence type="ECO:0000313" key="4">
    <source>
        <dbReference type="Proteomes" id="UP000000600"/>
    </source>
</evidence>
<protein>
    <submittedName>
        <fullName evidence="2">Chromosome undetermined scaffold_226, whole genome shotgun sequence</fullName>
    </submittedName>
    <submittedName>
        <fullName evidence="3">Chromosome undetermined scaffold_80, whole genome shotgun sequence</fullName>
    </submittedName>
</protein>
<dbReference type="RefSeq" id="XP_001458510.1">
    <property type="nucleotide sequence ID" value="XM_001458473.1"/>
</dbReference>
<keyword evidence="4" id="KW-1185">Reference proteome</keyword>
<proteinExistence type="predicted"/>
<dbReference type="InParanoid" id="A0CNZ4"/>
<gene>
    <name evidence="3" type="ORF">GSPATT00023841001</name>
    <name evidence="2" type="ORF">GSPATT00038780001</name>
</gene>
<name>A0CNZ4_PARTE</name>
<evidence type="ECO:0000256" key="1">
    <source>
        <dbReference type="SAM" id="Phobius"/>
    </source>
</evidence>
<keyword evidence="1" id="KW-0472">Membrane</keyword>
<dbReference type="Proteomes" id="UP000000600">
    <property type="component" value="Unassembled WGS sequence"/>
</dbReference>
<dbReference type="AlphaFoldDB" id="A0CNZ4"/>
<accession>A0CNZ4</accession>